<evidence type="ECO:0000259" key="2">
    <source>
        <dbReference type="Pfam" id="PF00501"/>
    </source>
</evidence>
<keyword evidence="1 4" id="KW-0436">Ligase</keyword>
<protein>
    <submittedName>
        <fullName evidence="4">Benzoate-CoA ligase family protein</fullName>
    </submittedName>
</protein>
<sequence length="519" mass="56569">MAGHSAGGDLYNAAEDLIGRNLAAGRGDKPAFIDTNGSHSYGDLDRETKKFASALASAGVRMEERLLLCLLDTIDFPVCFLGAIRYGAVPIPVNTRLTAEDYDFMLEDSRARVLVVSEALLPSFLPHIKNHPFLETVLVSGKDGHGFTLLSDFVAGQSEDFQTAPTRPDDMCFWLYTSGTTGKPKGAVHLQTHLIDTADLYAKPILEINEDDIGFSAAKLFFAYGLGNGLTFPMSVGATSVLLEGPPTADAVCQILKEQKPTIFYGVPTLYGMLLASGALPKKGEHSVRIATSAGEALPSELARRFTDVTGVRILDGLGSTEMLHIFLSNRIDDITPGASGLPVDGYELRLVDDDGTVIEEAGQIGMLEVKGPTSAMFYWNQREKSRETFQGYWTRTGDKYTRDERGVYAHAGRSDDMLKVGGIYVSPVEVESAILKHESVLEVAVVGHADHDGLIKPKAFVVTRQEITGDAALADEIKAFVKQALASYKYPRWIEFMDDLPKTATGKIQRFKLRDGFE</sequence>
<dbReference type="Gene3D" id="2.30.38.10">
    <property type="entry name" value="Luciferase, Domain 3"/>
    <property type="match status" value="1"/>
</dbReference>
<dbReference type="Gene3D" id="3.30.300.30">
    <property type="match status" value="1"/>
</dbReference>
<reference evidence="4 5" key="1">
    <citation type="submission" date="2020-04" db="EMBL/GenBank/DDBJ databases">
        <title>Rhodospirillaceae bacterium KN72 isolated from deep sea.</title>
        <authorList>
            <person name="Zhang D.-C."/>
        </authorList>
    </citation>
    <scope>NUCLEOTIDE SEQUENCE [LARGE SCALE GENOMIC DNA]</scope>
    <source>
        <strain evidence="4 5">KN72</strain>
    </source>
</reference>
<dbReference type="PANTHER" id="PTHR43352:SF1">
    <property type="entry name" value="ANTHRANILATE--COA LIGASE"/>
    <property type="match status" value="1"/>
</dbReference>
<proteinExistence type="predicted"/>
<dbReference type="SUPFAM" id="SSF56801">
    <property type="entry name" value="Acetyl-CoA synthetase-like"/>
    <property type="match status" value="1"/>
</dbReference>
<accession>A0A7Y0E370</accession>
<dbReference type="PANTHER" id="PTHR43352">
    <property type="entry name" value="ACETYL-COA SYNTHETASE"/>
    <property type="match status" value="1"/>
</dbReference>
<dbReference type="GO" id="GO:0005524">
    <property type="term" value="F:ATP binding"/>
    <property type="evidence" value="ECO:0007669"/>
    <property type="project" value="InterPro"/>
</dbReference>
<organism evidence="4 5">
    <name type="scientific">Pacificispira spongiicola</name>
    <dbReference type="NCBI Taxonomy" id="2729598"/>
    <lineage>
        <taxon>Bacteria</taxon>
        <taxon>Pseudomonadati</taxon>
        <taxon>Pseudomonadota</taxon>
        <taxon>Alphaproteobacteria</taxon>
        <taxon>Rhodospirillales</taxon>
        <taxon>Rhodospirillaceae</taxon>
        <taxon>Pacificispira</taxon>
    </lineage>
</organism>
<dbReference type="Gene3D" id="3.40.50.980">
    <property type="match status" value="1"/>
</dbReference>
<evidence type="ECO:0000313" key="4">
    <source>
        <dbReference type="EMBL" id="NMM46392.1"/>
    </source>
</evidence>
<gene>
    <name evidence="4" type="ORF">HH303_18010</name>
</gene>
<dbReference type="InterPro" id="IPR011957">
    <property type="entry name" value="Benz_CoA_lig"/>
</dbReference>
<dbReference type="Gene3D" id="3.40.50.12820">
    <property type="match status" value="1"/>
</dbReference>
<dbReference type="RefSeq" id="WP_169626750.1">
    <property type="nucleotide sequence ID" value="NZ_JABBNT010000005.1"/>
</dbReference>
<dbReference type="Proteomes" id="UP000539372">
    <property type="component" value="Unassembled WGS sequence"/>
</dbReference>
<evidence type="ECO:0000313" key="5">
    <source>
        <dbReference type="Proteomes" id="UP000539372"/>
    </source>
</evidence>
<comment type="caution">
    <text evidence="4">The sequence shown here is derived from an EMBL/GenBank/DDBJ whole genome shotgun (WGS) entry which is preliminary data.</text>
</comment>
<dbReference type="GO" id="GO:0016405">
    <property type="term" value="F:CoA-ligase activity"/>
    <property type="evidence" value="ECO:0007669"/>
    <property type="project" value="InterPro"/>
</dbReference>
<dbReference type="InterPro" id="IPR045851">
    <property type="entry name" value="AMP-bd_C_sf"/>
</dbReference>
<dbReference type="Pfam" id="PF13193">
    <property type="entry name" value="AMP-binding_C"/>
    <property type="match status" value="1"/>
</dbReference>
<dbReference type="InterPro" id="IPR000873">
    <property type="entry name" value="AMP-dep_synth/lig_dom"/>
</dbReference>
<name>A0A7Y0E370_9PROT</name>
<dbReference type="AlphaFoldDB" id="A0A7Y0E370"/>
<feature type="domain" description="AMP-binding enzyme C-terminal" evidence="3">
    <location>
        <begin position="430"/>
        <end position="508"/>
    </location>
</feature>
<evidence type="ECO:0000259" key="3">
    <source>
        <dbReference type="Pfam" id="PF13193"/>
    </source>
</evidence>
<dbReference type="NCBIfam" id="TIGR02262">
    <property type="entry name" value="benz_CoA_lig"/>
    <property type="match status" value="1"/>
</dbReference>
<dbReference type="EMBL" id="JABBNT010000005">
    <property type="protein sequence ID" value="NMM46392.1"/>
    <property type="molecule type" value="Genomic_DNA"/>
</dbReference>
<dbReference type="GO" id="GO:0044550">
    <property type="term" value="P:secondary metabolite biosynthetic process"/>
    <property type="evidence" value="ECO:0007669"/>
    <property type="project" value="TreeGrafter"/>
</dbReference>
<feature type="domain" description="AMP-dependent synthetase/ligase" evidence="2">
    <location>
        <begin position="23"/>
        <end position="380"/>
    </location>
</feature>
<dbReference type="InterPro" id="IPR025110">
    <property type="entry name" value="AMP-bd_C"/>
</dbReference>
<dbReference type="CDD" id="cd05959">
    <property type="entry name" value="BCL_4HBCL"/>
    <property type="match status" value="1"/>
</dbReference>
<dbReference type="GO" id="GO:0016878">
    <property type="term" value="F:acid-thiol ligase activity"/>
    <property type="evidence" value="ECO:0007669"/>
    <property type="project" value="TreeGrafter"/>
</dbReference>
<dbReference type="Pfam" id="PF00501">
    <property type="entry name" value="AMP-binding"/>
    <property type="match status" value="1"/>
</dbReference>
<evidence type="ECO:0000256" key="1">
    <source>
        <dbReference type="ARBA" id="ARBA00022598"/>
    </source>
</evidence>
<keyword evidence="5" id="KW-1185">Reference proteome</keyword>